<dbReference type="RefSeq" id="WP_115002682.1">
    <property type="nucleotide sequence ID" value="NZ_UGHS01000001.1"/>
</dbReference>
<evidence type="ECO:0000256" key="1">
    <source>
        <dbReference type="ARBA" id="ARBA00005525"/>
    </source>
</evidence>
<dbReference type="SUPFAM" id="SSF51735">
    <property type="entry name" value="NAD(P)-binding Rossmann-fold domains"/>
    <property type="match status" value="1"/>
</dbReference>
<evidence type="ECO:0000313" key="11">
    <source>
        <dbReference type="Proteomes" id="UP000255264"/>
    </source>
</evidence>
<feature type="domain" description="Pyrroline-5-carboxylate reductase dimerisation" evidence="9">
    <location>
        <begin position="162"/>
        <end position="267"/>
    </location>
</feature>
<dbReference type="InterPro" id="IPR036291">
    <property type="entry name" value="NAD(P)-bd_dom_sf"/>
</dbReference>
<evidence type="ECO:0000256" key="6">
    <source>
        <dbReference type="PIRSR" id="PIRSR000193-1"/>
    </source>
</evidence>
<dbReference type="InterPro" id="IPR028939">
    <property type="entry name" value="P5C_Rdtase_cat_N"/>
</dbReference>
<dbReference type="Gene3D" id="1.10.3730.10">
    <property type="entry name" value="ProC C-terminal domain-like"/>
    <property type="match status" value="1"/>
</dbReference>
<evidence type="ECO:0000259" key="8">
    <source>
        <dbReference type="Pfam" id="PF03807"/>
    </source>
</evidence>
<evidence type="ECO:0000256" key="7">
    <source>
        <dbReference type="RuleBase" id="RU003903"/>
    </source>
</evidence>
<dbReference type="GO" id="GO:0004735">
    <property type="term" value="F:pyrroline-5-carboxylate reductase activity"/>
    <property type="evidence" value="ECO:0007669"/>
    <property type="project" value="UniProtKB-UniRule"/>
</dbReference>
<proteinExistence type="inferred from homology"/>
<dbReference type="InterPro" id="IPR000304">
    <property type="entry name" value="Pyrroline-COOH_reductase"/>
</dbReference>
<dbReference type="Proteomes" id="UP000255264">
    <property type="component" value="Unassembled WGS sequence"/>
</dbReference>
<name>A0A377IXL3_9PAST</name>
<dbReference type="InterPro" id="IPR029036">
    <property type="entry name" value="P5CR_dimer"/>
</dbReference>
<evidence type="ECO:0000256" key="5">
    <source>
        <dbReference type="NCBIfam" id="TIGR00112"/>
    </source>
</evidence>
<dbReference type="AlphaFoldDB" id="A0A377IXL3"/>
<dbReference type="PROSITE" id="PS00521">
    <property type="entry name" value="P5CR"/>
    <property type="match status" value="1"/>
</dbReference>
<dbReference type="EC" id="1.5.1.2" evidence="4 5"/>
<dbReference type="SUPFAM" id="SSF48179">
    <property type="entry name" value="6-phosphogluconate dehydrogenase C-terminal domain-like"/>
    <property type="match status" value="1"/>
</dbReference>
<dbReference type="PANTHER" id="PTHR11645:SF0">
    <property type="entry name" value="PYRROLINE-5-CARBOXYLATE REDUCTASE 3"/>
    <property type="match status" value="1"/>
</dbReference>
<keyword evidence="11" id="KW-1185">Reference proteome</keyword>
<dbReference type="OrthoDB" id="9805754at2"/>
<evidence type="ECO:0000259" key="9">
    <source>
        <dbReference type="Pfam" id="PF14748"/>
    </source>
</evidence>
<feature type="domain" description="Pyrroline-5-carboxylate reductase catalytic N-terminal" evidence="8">
    <location>
        <begin position="5"/>
        <end position="98"/>
    </location>
</feature>
<dbReference type="FunFam" id="1.10.3730.10:FF:000001">
    <property type="entry name" value="Pyrroline-5-carboxylate reductase"/>
    <property type="match status" value="1"/>
</dbReference>
<evidence type="ECO:0000313" key="10">
    <source>
        <dbReference type="EMBL" id="STO92350.1"/>
    </source>
</evidence>
<dbReference type="PANTHER" id="PTHR11645">
    <property type="entry name" value="PYRROLINE-5-CARBOXYLATE REDUCTASE"/>
    <property type="match status" value="1"/>
</dbReference>
<dbReference type="PIRSF" id="PIRSF000193">
    <property type="entry name" value="Pyrrol-5-carb_rd"/>
    <property type="match status" value="1"/>
</dbReference>
<comment type="catalytic activity">
    <reaction evidence="4">
        <text>L-proline + NAD(+) = (S)-1-pyrroline-5-carboxylate + NADH + 2 H(+)</text>
        <dbReference type="Rhea" id="RHEA:14105"/>
        <dbReference type="ChEBI" id="CHEBI:15378"/>
        <dbReference type="ChEBI" id="CHEBI:17388"/>
        <dbReference type="ChEBI" id="CHEBI:57540"/>
        <dbReference type="ChEBI" id="CHEBI:57945"/>
        <dbReference type="ChEBI" id="CHEBI:60039"/>
        <dbReference type="EC" id="1.5.1.2"/>
    </reaction>
</comment>
<keyword evidence="3 4" id="KW-0560">Oxidoreductase</keyword>
<dbReference type="InterPro" id="IPR008927">
    <property type="entry name" value="6-PGluconate_DH-like_C_sf"/>
</dbReference>
<dbReference type="Gene3D" id="3.40.50.720">
    <property type="entry name" value="NAD(P)-binding Rossmann-like Domain"/>
    <property type="match status" value="1"/>
</dbReference>
<comment type="pathway">
    <text evidence="4 7">Amino-acid biosynthesis; L-proline biosynthesis; L-proline from L-glutamate 5-semialdehyde: step 1/1.</text>
</comment>
<dbReference type="NCBIfam" id="TIGR00112">
    <property type="entry name" value="proC"/>
    <property type="match status" value="1"/>
</dbReference>
<accession>A0A377IXL3</accession>
<dbReference type="EMBL" id="UGHS01000001">
    <property type="protein sequence ID" value="STO92350.1"/>
    <property type="molecule type" value="Genomic_DNA"/>
</dbReference>
<organism evidence="10 11">
    <name type="scientific">Haemophilus pittmaniae</name>
    <dbReference type="NCBI Taxonomy" id="249188"/>
    <lineage>
        <taxon>Bacteria</taxon>
        <taxon>Pseudomonadati</taxon>
        <taxon>Pseudomonadota</taxon>
        <taxon>Gammaproteobacteria</taxon>
        <taxon>Pasteurellales</taxon>
        <taxon>Pasteurellaceae</taxon>
        <taxon>Haemophilus</taxon>
    </lineage>
</organism>
<evidence type="ECO:0000256" key="4">
    <source>
        <dbReference type="HAMAP-Rule" id="MF_01925"/>
    </source>
</evidence>
<dbReference type="HAMAP" id="MF_01925">
    <property type="entry name" value="P5C_reductase"/>
    <property type="match status" value="1"/>
</dbReference>
<sequence>MQQRTITFIGGGNMAQAIILGLLKQGYPAALLGVSDPSAEKRAYFADLGLRTYTDNLSAVAEAEVVLLAVKPQVLAEVCAPFAALDFSQKLLISIAAGINTARLAQLIPSVQAIVRVMPNTPALVGEGMAGLFAAPQTAQSDRDFAAELLSAVGDILWLKDEAQMHAVTAASGSSPAYFFLFLEAMQHSLIEQGFNAEEARHLVQQTMFGSAKMVLENPQLDLATLRQNVTSKGGTTAAALAVFEQQQFRQTVQQAMAACIARSQEMESQC</sequence>
<dbReference type="UniPathway" id="UPA00098">
    <property type="reaction ID" value="UER00361"/>
</dbReference>
<feature type="binding site" evidence="6">
    <location>
        <begin position="9"/>
        <end position="14"/>
    </location>
    <ligand>
        <name>NADP(+)</name>
        <dbReference type="ChEBI" id="CHEBI:58349"/>
    </ligand>
</feature>
<reference evidence="10 11" key="1">
    <citation type="submission" date="2018-06" db="EMBL/GenBank/DDBJ databases">
        <authorList>
            <consortium name="Pathogen Informatics"/>
            <person name="Doyle S."/>
        </authorList>
    </citation>
    <scope>NUCLEOTIDE SEQUENCE [LARGE SCALE GENOMIC DNA]</scope>
    <source>
        <strain evidence="10 11">NCTC13335</strain>
    </source>
</reference>
<feature type="binding site" evidence="6">
    <location>
        <position position="56"/>
    </location>
    <ligand>
        <name>NADPH</name>
        <dbReference type="ChEBI" id="CHEBI:57783"/>
    </ligand>
</feature>
<protein>
    <recommendedName>
        <fullName evidence="4 5">Pyrroline-5-carboxylate reductase</fullName>
        <shortName evidence="4">P5C reductase</shortName>
        <shortName evidence="4">P5CR</shortName>
        <ecNumber evidence="4 5">1.5.1.2</ecNumber>
    </recommendedName>
    <alternativeName>
        <fullName evidence="4">PCA reductase</fullName>
    </alternativeName>
</protein>
<dbReference type="Pfam" id="PF14748">
    <property type="entry name" value="P5CR_dimer"/>
    <property type="match status" value="1"/>
</dbReference>
<evidence type="ECO:0000256" key="3">
    <source>
        <dbReference type="ARBA" id="ARBA00023002"/>
    </source>
</evidence>
<keyword evidence="4 7" id="KW-0641">Proline biosynthesis</keyword>
<comment type="function">
    <text evidence="4">Catalyzes the reduction of 1-pyrroline-5-carboxylate (PCA) to L-proline.</text>
</comment>
<dbReference type="InterPro" id="IPR053790">
    <property type="entry name" value="P5CR-like_CS"/>
</dbReference>
<dbReference type="GO" id="GO:0005737">
    <property type="term" value="C:cytoplasm"/>
    <property type="evidence" value="ECO:0007669"/>
    <property type="project" value="UniProtKB-SubCell"/>
</dbReference>
<feature type="binding site" evidence="6">
    <location>
        <begin position="69"/>
        <end position="72"/>
    </location>
    <ligand>
        <name>NADP(+)</name>
        <dbReference type="ChEBI" id="CHEBI:58349"/>
    </ligand>
</feature>
<gene>
    <name evidence="4 10" type="primary">proC</name>
    <name evidence="10" type="ORF">NCTC13335_00172</name>
</gene>
<keyword evidence="4 7" id="KW-0028">Amino-acid biosynthesis</keyword>
<evidence type="ECO:0000256" key="2">
    <source>
        <dbReference type="ARBA" id="ARBA00022857"/>
    </source>
</evidence>
<dbReference type="Pfam" id="PF03807">
    <property type="entry name" value="F420_oxidored"/>
    <property type="match status" value="1"/>
</dbReference>
<comment type="similarity">
    <text evidence="1 4 7">Belongs to the pyrroline-5-carboxylate reductase family.</text>
</comment>
<keyword evidence="2 4" id="KW-0521">NADP</keyword>
<keyword evidence="4" id="KW-0963">Cytoplasm</keyword>
<comment type="subcellular location">
    <subcellularLocation>
        <location evidence="4">Cytoplasm</location>
    </subcellularLocation>
</comment>
<comment type="catalytic activity">
    <reaction evidence="4 7">
        <text>L-proline + NADP(+) = (S)-1-pyrroline-5-carboxylate + NADPH + 2 H(+)</text>
        <dbReference type="Rhea" id="RHEA:14109"/>
        <dbReference type="ChEBI" id="CHEBI:15378"/>
        <dbReference type="ChEBI" id="CHEBI:17388"/>
        <dbReference type="ChEBI" id="CHEBI:57783"/>
        <dbReference type="ChEBI" id="CHEBI:58349"/>
        <dbReference type="ChEBI" id="CHEBI:60039"/>
        <dbReference type="EC" id="1.5.1.2"/>
    </reaction>
</comment>
<dbReference type="GO" id="GO:0055129">
    <property type="term" value="P:L-proline biosynthetic process"/>
    <property type="evidence" value="ECO:0007669"/>
    <property type="project" value="UniProtKB-UniRule"/>
</dbReference>